<proteinExistence type="predicted"/>
<dbReference type="Proteomes" id="UP000828390">
    <property type="component" value="Unassembled WGS sequence"/>
</dbReference>
<evidence type="ECO:0000313" key="1">
    <source>
        <dbReference type="EMBL" id="KAH3724226.1"/>
    </source>
</evidence>
<sequence>MAEYGPSNAEAMDNIDLDLSKQLSTKLEDEGITDEMVMARRITFLMIETGLTMIGKLSNISIEHFCFGSQSEGALTINGSDVDILRRIPSINIMRY</sequence>
<keyword evidence="2" id="KW-1185">Reference proteome</keyword>
<accession>A0A9D4HMN0</accession>
<reference evidence="1" key="2">
    <citation type="submission" date="2020-11" db="EMBL/GenBank/DDBJ databases">
        <authorList>
            <person name="McCartney M.A."/>
            <person name="Auch B."/>
            <person name="Kono T."/>
            <person name="Mallez S."/>
            <person name="Becker A."/>
            <person name="Gohl D.M."/>
            <person name="Silverstein K.A.T."/>
            <person name="Koren S."/>
            <person name="Bechman K.B."/>
            <person name="Herman A."/>
            <person name="Abrahante J.E."/>
            <person name="Garbe J."/>
        </authorList>
    </citation>
    <scope>NUCLEOTIDE SEQUENCE</scope>
    <source>
        <strain evidence="1">Duluth1</strain>
        <tissue evidence="1">Whole animal</tissue>
    </source>
</reference>
<evidence type="ECO:0000313" key="2">
    <source>
        <dbReference type="Proteomes" id="UP000828390"/>
    </source>
</evidence>
<name>A0A9D4HMN0_DREPO</name>
<comment type="caution">
    <text evidence="1">The sequence shown here is derived from an EMBL/GenBank/DDBJ whole genome shotgun (WGS) entry which is preliminary data.</text>
</comment>
<protein>
    <submittedName>
        <fullName evidence="1">Uncharacterized protein</fullName>
    </submittedName>
</protein>
<organism evidence="1 2">
    <name type="scientific">Dreissena polymorpha</name>
    <name type="common">Zebra mussel</name>
    <name type="synonym">Mytilus polymorpha</name>
    <dbReference type="NCBI Taxonomy" id="45954"/>
    <lineage>
        <taxon>Eukaryota</taxon>
        <taxon>Metazoa</taxon>
        <taxon>Spiralia</taxon>
        <taxon>Lophotrochozoa</taxon>
        <taxon>Mollusca</taxon>
        <taxon>Bivalvia</taxon>
        <taxon>Autobranchia</taxon>
        <taxon>Heteroconchia</taxon>
        <taxon>Euheterodonta</taxon>
        <taxon>Imparidentia</taxon>
        <taxon>Neoheterodontei</taxon>
        <taxon>Myida</taxon>
        <taxon>Dreissenoidea</taxon>
        <taxon>Dreissenidae</taxon>
        <taxon>Dreissena</taxon>
    </lineage>
</organism>
<gene>
    <name evidence="1" type="ORF">DPMN_050040</name>
</gene>
<dbReference type="AlphaFoldDB" id="A0A9D4HMN0"/>
<dbReference type="EMBL" id="JAIWYP010000012">
    <property type="protein sequence ID" value="KAH3724226.1"/>
    <property type="molecule type" value="Genomic_DNA"/>
</dbReference>
<reference evidence="1" key="1">
    <citation type="journal article" date="2019" name="bioRxiv">
        <title>The Genome of the Zebra Mussel, Dreissena polymorpha: A Resource for Invasive Species Research.</title>
        <authorList>
            <person name="McCartney M.A."/>
            <person name="Auch B."/>
            <person name="Kono T."/>
            <person name="Mallez S."/>
            <person name="Zhang Y."/>
            <person name="Obille A."/>
            <person name="Becker A."/>
            <person name="Abrahante J.E."/>
            <person name="Garbe J."/>
            <person name="Badalamenti J.P."/>
            <person name="Herman A."/>
            <person name="Mangelson H."/>
            <person name="Liachko I."/>
            <person name="Sullivan S."/>
            <person name="Sone E.D."/>
            <person name="Koren S."/>
            <person name="Silverstein K.A.T."/>
            <person name="Beckman K.B."/>
            <person name="Gohl D.M."/>
        </authorList>
    </citation>
    <scope>NUCLEOTIDE SEQUENCE</scope>
    <source>
        <strain evidence="1">Duluth1</strain>
        <tissue evidence="1">Whole animal</tissue>
    </source>
</reference>